<dbReference type="Proteomes" id="UP000267027">
    <property type="component" value="Unassembled WGS sequence"/>
</dbReference>
<name>A0A0R3PW69_ANGCS</name>
<evidence type="ECO:0000313" key="1">
    <source>
        <dbReference type="EMBL" id="VDM61941.1"/>
    </source>
</evidence>
<proteinExistence type="predicted"/>
<dbReference type="OrthoDB" id="5861594at2759"/>
<dbReference type="WBParaSite" id="ACOC_0001035501-mRNA-1">
    <property type="protein sequence ID" value="ACOC_0001035501-mRNA-1"/>
    <property type="gene ID" value="ACOC_0001035501"/>
</dbReference>
<protein>
    <submittedName>
        <fullName evidence="3">EGF-like domain-containing protein</fullName>
    </submittedName>
</protein>
<sequence length="195" mass="22451">MLSGPRFCSKNRLLDIKEQLPSNFKHFKVLSLTNHKENLKISLNSSCPPGYWGRRCELHFVARLFAPVKGQVEVEKSPIFLNALTFSFLSIIILRYNIRWCGISGYLVPLCHAECRIVRRNAPFDSTTVLSLNHHLRRQTMSFQTLPAAVNTTPSSSAAYLNRYSASQYFNCRTPFSPLSRRYVWRKSGSKFIRC</sequence>
<dbReference type="EMBL" id="UYYA01004454">
    <property type="protein sequence ID" value="VDM61941.1"/>
    <property type="molecule type" value="Genomic_DNA"/>
</dbReference>
<reference evidence="1 2" key="2">
    <citation type="submission" date="2018-11" db="EMBL/GenBank/DDBJ databases">
        <authorList>
            <consortium name="Pathogen Informatics"/>
        </authorList>
    </citation>
    <scope>NUCLEOTIDE SEQUENCE [LARGE SCALE GENOMIC DNA]</scope>
    <source>
        <strain evidence="1 2">Costa Rica</strain>
    </source>
</reference>
<evidence type="ECO:0000313" key="3">
    <source>
        <dbReference type="WBParaSite" id="ACOC_0001035501-mRNA-1"/>
    </source>
</evidence>
<dbReference type="STRING" id="334426.A0A0R3PW69"/>
<gene>
    <name evidence="1" type="ORF">ACOC_LOCUS10356</name>
</gene>
<keyword evidence="2" id="KW-1185">Reference proteome</keyword>
<dbReference type="AlphaFoldDB" id="A0A0R3PW69"/>
<accession>A0A0R3PW69</accession>
<evidence type="ECO:0000313" key="2">
    <source>
        <dbReference type="Proteomes" id="UP000267027"/>
    </source>
</evidence>
<reference evidence="3" key="1">
    <citation type="submission" date="2017-02" db="UniProtKB">
        <authorList>
            <consortium name="WormBaseParasite"/>
        </authorList>
    </citation>
    <scope>IDENTIFICATION</scope>
</reference>
<organism evidence="3">
    <name type="scientific">Angiostrongylus costaricensis</name>
    <name type="common">Nematode worm</name>
    <dbReference type="NCBI Taxonomy" id="334426"/>
    <lineage>
        <taxon>Eukaryota</taxon>
        <taxon>Metazoa</taxon>
        <taxon>Ecdysozoa</taxon>
        <taxon>Nematoda</taxon>
        <taxon>Chromadorea</taxon>
        <taxon>Rhabditida</taxon>
        <taxon>Rhabditina</taxon>
        <taxon>Rhabditomorpha</taxon>
        <taxon>Strongyloidea</taxon>
        <taxon>Metastrongylidae</taxon>
        <taxon>Angiostrongylus</taxon>
    </lineage>
</organism>